<dbReference type="EMBL" id="JAHMHR010000017">
    <property type="protein sequence ID" value="KAK1676497.1"/>
    <property type="molecule type" value="Genomic_DNA"/>
</dbReference>
<protein>
    <recommendedName>
        <fullName evidence="2">Diels-Alderase N-terminal domain-containing protein</fullName>
    </recommendedName>
</protein>
<keyword evidence="1" id="KW-0812">Transmembrane</keyword>
<feature type="transmembrane region" description="Helical" evidence="1">
    <location>
        <begin position="6"/>
        <end position="26"/>
    </location>
</feature>
<evidence type="ECO:0000259" key="2">
    <source>
        <dbReference type="Pfam" id="PF24137"/>
    </source>
</evidence>
<proteinExistence type="predicted"/>
<sequence length="155" mass="16595">MFGQKLNAGWIGMSFVAFGSILPILAHSTKPPKAAHVQSSRATHVQYVPPEAFNGSVIPSFISDDFGFDGARMSDYNKSVWDWWYFDVVSPTDNSSITILFNLAFETGLLGGSPTTAANTDITGTFENSTKFSYSTEAPKDAVIVTAHEGGSSGS</sequence>
<reference evidence="3" key="1">
    <citation type="submission" date="2021-06" db="EMBL/GenBank/DDBJ databases">
        <title>Comparative genomics, transcriptomics and evolutionary studies reveal genomic signatures of adaptation to plant cell wall in hemibiotrophic fungi.</title>
        <authorList>
            <consortium name="DOE Joint Genome Institute"/>
            <person name="Baroncelli R."/>
            <person name="Diaz J.F."/>
            <person name="Benocci T."/>
            <person name="Peng M."/>
            <person name="Battaglia E."/>
            <person name="Haridas S."/>
            <person name="Andreopoulos W."/>
            <person name="Labutti K."/>
            <person name="Pangilinan J."/>
            <person name="Floch G.L."/>
            <person name="Makela M.R."/>
            <person name="Henrissat B."/>
            <person name="Grigoriev I.V."/>
            <person name="Crouch J.A."/>
            <person name="De Vries R.P."/>
            <person name="Sukno S.A."/>
            <person name="Thon M.R."/>
        </authorList>
    </citation>
    <scope>NUCLEOTIDE SEQUENCE</scope>
    <source>
        <strain evidence="3">CBS 193.32</strain>
    </source>
</reference>
<dbReference type="InterPro" id="IPR056402">
    <property type="entry name" value="DA_N"/>
</dbReference>
<dbReference type="Pfam" id="PF24137">
    <property type="entry name" value="DA_N"/>
    <property type="match status" value="1"/>
</dbReference>
<dbReference type="RefSeq" id="XP_060430500.1">
    <property type="nucleotide sequence ID" value="XM_060579353.1"/>
</dbReference>
<evidence type="ECO:0000256" key="1">
    <source>
        <dbReference type="SAM" id="Phobius"/>
    </source>
</evidence>
<keyword evidence="1" id="KW-0472">Membrane</keyword>
<keyword evidence="1" id="KW-1133">Transmembrane helix</keyword>
<dbReference type="Proteomes" id="UP001224890">
    <property type="component" value="Unassembled WGS sequence"/>
</dbReference>
<evidence type="ECO:0000313" key="4">
    <source>
        <dbReference type="Proteomes" id="UP001224890"/>
    </source>
</evidence>
<accession>A0AAJ0AMA1</accession>
<organism evidence="3 4">
    <name type="scientific">Colletotrichum godetiae</name>
    <dbReference type="NCBI Taxonomy" id="1209918"/>
    <lineage>
        <taxon>Eukaryota</taxon>
        <taxon>Fungi</taxon>
        <taxon>Dikarya</taxon>
        <taxon>Ascomycota</taxon>
        <taxon>Pezizomycotina</taxon>
        <taxon>Sordariomycetes</taxon>
        <taxon>Hypocreomycetidae</taxon>
        <taxon>Glomerellales</taxon>
        <taxon>Glomerellaceae</taxon>
        <taxon>Colletotrichum</taxon>
        <taxon>Colletotrichum acutatum species complex</taxon>
    </lineage>
</organism>
<evidence type="ECO:0000313" key="3">
    <source>
        <dbReference type="EMBL" id="KAK1676497.1"/>
    </source>
</evidence>
<comment type="caution">
    <text evidence="3">The sequence shown here is derived from an EMBL/GenBank/DDBJ whole genome shotgun (WGS) entry which is preliminary data.</text>
</comment>
<feature type="domain" description="Diels-Alderase N-terminal" evidence="2">
    <location>
        <begin position="50"/>
        <end position="149"/>
    </location>
</feature>
<dbReference type="GeneID" id="85463879"/>
<keyword evidence="4" id="KW-1185">Reference proteome</keyword>
<name>A0AAJ0AMA1_9PEZI</name>
<dbReference type="AlphaFoldDB" id="A0AAJ0AMA1"/>
<gene>
    <name evidence="3" type="ORF">BDP55DRAFT_727825</name>
</gene>